<dbReference type="SUPFAM" id="SSF55424">
    <property type="entry name" value="FAD/NAD-linked reductases, dimerisation (C-terminal) domain"/>
    <property type="match status" value="1"/>
</dbReference>
<dbReference type="PANTHER" id="PTHR43429">
    <property type="entry name" value="PYRIDINE NUCLEOTIDE-DISULFIDE OXIDOREDUCTASE DOMAIN-CONTAINING"/>
    <property type="match status" value="1"/>
</dbReference>
<dbReference type="AlphaFoldDB" id="A0A239ZTR7"/>
<keyword evidence="4" id="KW-0274">FAD</keyword>
<feature type="domain" description="FAD/NAD(P)-binding" evidence="8">
    <location>
        <begin position="3"/>
        <end position="298"/>
    </location>
</feature>
<evidence type="ECO:0000259" key="7">
    <source>
        <dbReference type="Pfam" id="PF02852"/>
    </source>
</evidence>
<dbReference type="PRINTS" id="PR00411">
    <property type="entry name" value="PNDRDTASEI"/>
</dbReference>
<dbReference type="EC" id="1.8.1.14" evidence="9"/>
<gene>
    <name evidence="9" type="primary">cdr</name>
    <name evidence="9" type="ORF">SAMEA4384403_01887</name>
</gene>
<dbReference type="Pfam" id="PF07992">
    <property type="entry name" value="Pyr_redox_2"/>
    <property type="match status" value="1"/>
</dbReference>
<comment type="similarity">
    <text evidence="2">Belongs to the class-III pyridine nucleotide-disulfide oxidoreductase family.</text>
</comment>
<keyword evidence="5 9" id="KW-0560">Oxidoreductase</keyword>
<organism evidence="9 10">
    <name type="scientific">Mammaliicoccus stepanovicii</name>
    <dbReference type="NCBI Taxonomy" id="643214"/>
    <lineage>
        <taxon>Bacteria</taxon>
        <taxon>Bacillati</taxon>
        <taxon>Bacillota</taxon>
        <taxon>Bacilli</taxon>
        <taxon>Bacillales</taxon>
        <taxon>Staphylococcaceae</taxon>
        <taxon>Mammaliicoccus</taxon>
    </lineage>
</organism>
<protein>
    <submittedName>
        <fullName evidence="9">Coenzyme A disulfide reductase</fullName>
        <ecNumber evidence="9">1.8.1.14</ecNumber>
    </submittedName>
</protein>
<dbReference type="InterPro" id="IPR004099">
    <property type="entry name" value="Pyr_nucl-diS_OxRdtase_dimer"/>
</dbReference>
<dbReference type="PRINTS" id="PR00368">
    <property type="entry name" value="FADPNR"/>
</dbReference>
<evidence type="ECO:0000256" key="1">
    <source>
        <dbReference type="ARBA" id="ARBA00001974"/>
    </source>
</evidence>
<keyword evidence="6" id="KW-0676">Redox-active center</keyword>
<name>A0A239ZTR7_9STAP</name>
<evidence type="ECO:0000256" key="4">
    <source>
        <dbReference type="ARBA" id="ARBA00022827"/>
    </source>
</evidence>
<keyword evidence="10" id="KW-1185">Reference proteome</keyword>
<dbReference type="RefSeq" id="WP_095088912.1">
    <property type="nucleotide sequence ID" value="NZ_BMDM01000001.1"/>
</dbReference>
<dbReference type="PANTHER" id="PTHR43429:SF1">
    <property type="entry name" value="NAD(P)H SULFUR OXIDOREDUCTASE (COA-DEPENDENT)"/>
    <property type="match status" value="1"/>
</dbReference>
<evidence type="ECO:0000256" key="5">
    <source>
        <dbReference type="ARBA" id="ARBA00023002"/>
    </source>
</evidence>
<dbReference type="InterPro" id="IPR016156">
    <property type="entry name" value="FAD/NAD-linked_Rdtase_dimer_sf"/>
</dbReference>
<keyword evidence="3" id="KW-0285">Flavoprotein</keyword>
<evidence type="ECO:0000259" key="8">
    <source>
        <dbReference type="Pfam" id="PF07992"/>
    </source>
</evidence>
<dbReference type="OrthoDB" id="9802028at2"/>
<proteinExistence type="inferred from homology"/>
<feature type="domain" description="Pyridine nucleotide-disulphide oxidoreductase dimerisation" evidence="7">
    <location>
        <begin position="329"/>
        <end position="427"/>
    </location>
</feature>
<evidence type="ECO:0000313" key="10">
    <source>
        <dbReference type="Proteomes" id="UP000242084"/>
    </source>
</evidence>
<reference evidence="9 10" key="1">
    <citation type="submission" date="2017-06" db="EMBL/GenBank/DDBJ databases">
        <authorList>
            <consortium name="Pathogen Informatics"/>
        </authorList>
    </citation>
    <scope>NUCLEOTIDE SEQUENCE [LARGE SCALE GENOMIC DNA]</scope>
    <source>
        <strain evidence="9 10">NCTC13839</strain>
    </source>
</reference>
<dbReference type="NCBIfam" id="NF010037">
    <property type="entry name" value="PRK13512.1"/>
    <property type="match status" value="1"/>
</dbReference>
<sequence length="443" mass="50114">MNKIIVIGAVAGGATVASQIRRLDKESEIVIYEKDRDMSFANCGLPYYLGGIVNNRDLMLSATPEQFNNKKDITVKTYHEAIALNAQDKTISVKNHQTGDIFTDHYDQLILSPGCRARTLPFESNRLFTLRNLEDTDRIESFIEEQHVQKALIIGTGYVSLEILENFYYRGIKTTLIHRSEQINKSMDNDLNQVIFEEIKKRDIPFRLNEEITNINDKTVTFKSGHIEDFDIIIAGVGIEPNSDWLKTSSLKLNDKGYIPVNEYFETNVNDVYAIGDIIETFYRHTKKRTSITLAWGAHRAASLIAENLSLDNPHDKVSFKGLLGTNIVRVFDYALGSVGISESELSDYNYTMIEQTQKQHAGYYPVAEPITLRVYFENETRKILRACAIGKDGADKRIDIISTAIIGELTVDDLRDVEIAYAPPFSSPKDIVNMIGYKAQSK</sequence>
<dbReference type="SUPFAM" id="SSF51905">
    <property type="entry name" value="FAD/NAD(P)-binding domain"/>
    <property type="match status" value="1"/>
</dbReference>
<dbReference type="GO" id="GO:0050451">
    <property type="term" value="F:CoA-disulfide reductase (NADPH) activity"/>
    <property type="evidence" value="ECO:0007669"/>
    <property type="project" value="UniProtKB-EC"/>
</dbReference>
<dbReference type="InterPro" id="IPR050260">
    <property type="entry name" value="FAD-bd_OxRdtase"/>
</dbReference>
<dbReference type="KEGG" id="sste:SAMEA4384403_1887"/>
<dbReference type="Pfam" id="PF02852">
    <property type="entry name" value="Pyr_redox_dim"/>
    <property type="match status" value="1"/>
</dbReference>
<evidence type="ECO:0000313" key="9">
    <source>
        <dbReference type="EMBL" id="SNV74270.1"/>
    </source>
</evidence>
<evidence type="ECO:0000256" key="6">
    <source>
        <dbReference type="ARBA" id="ARBA00023284"/>
    </source>
</evidence>
<accession>A0A239ZTR7</accession>
<dbReference type="EMBL" id="LT906462">
    <property type="protein sequence ID" value="SNV74270.1"/>
    <property type="molecule type" value="Genomic_DNA"/>
</dbReference>
<evidence type="ECO:0000256" key="2">
    <source>
        <dbReference type="ARBA" id="ARBA00009130"/>
    </source>
</evidence>
<dbReference type="Gene3D" id="3.50.50.60">
    <property type="entry name" value="FAD/NAD(P)-binding domain"/>
    <property type="match status" value="3"/>
</dbReference>
<dbReference type="InterPro" id="IPR023753">
    <property type="entry name" value="FAD/NAD-binding_dom"/>
</dbReference>
<comment type="cofactor">
    <cofactor evidence="1">
        <name>FAD</name>
        <dbReference type="ChEBI" id="CHEBI:57692"/>
    </cofactor>
</comment>
<evidence type="ECO:0000256" key="3">
    <source>
        <dbReference type="ARBA" id="ARBA00022630"/>
    </source>
</evidence>
<dbReference type="InterPro" id="IPR036188">
    <property type="entry name" value="FAD/NAD-bd_sf"/>
</dbReference>
<dbReference type="Proteomes" id="UP000242084">
    <property type="component" value="Chromosome 1"/>
</dbReference>